<keyword evidence="2" id="KW-1185">Reference proteome</keyword>
<evidence type="ECO:0000313" key="1">
    <source>
        <dbReference type="EMBL" id="KAH3749308.1"/>
    </source>
</evidence>
<evidence type="ECO:0000313" key="2">
    <source>
        <dbReference type="Proteomes" id="UP000828390"/>
    </source>
</evidence>
<dbReference type="AlphaFoldDB" id="A0A9D4DI14"/>
<name>A0A9D4DI14_DREPO</name>
<reference evidence="1" key="2">
    <citation type="submission" date="2020-11" db="EMBL/GenBank/DDBJ databases">
        <authorList>
            <person name="McCartney M.A."/>
            <person name="Auch B."/>
            <person name="Kono T."/>
            <person name="Mallez S."/>
            <person name="Becker A."/>
            <person name="Gohl D.M."/>
            <person name="Silverstein K.A.T."/>
            <person name="Koren S."/>
            <person name="Bechman K.B."/>
            <person name="Herman A."/>
            <person name="Abrahante J.E."/>
            <person name="Garbe J."/>
        </authorList>
    </citation>
    <scope>NUCLEOTIDE SEQUENCE</scope>
    <source>
        <strain evidence="1">Duluth1</strain>
        <tissue evidence="1">Whole animal</tissue>
    </source>
</reference>
<protein>
    <submittedName>
        <fullName evidence="1">Uncharacterized protein</fullName>
    </submittedName>
</protein>
<dbReference type="EMBL" id="JAIWYP010000010">
    <property type="protein sequence ID" value="KAH3749308.1"/>
    <property type="molecule type" value="Genomic_DNA"/>
</dbReference>
<proteinExistence type="predicted"/>
<dbReference type="PROSITE" id="PS51257">
    <property type="entry name" value="PROKAR_LIPOPROTEIN"/>
    <property type="match status" value="1"/>
</dbReference>
<organism evidence="1 2">
    <name type="scientific">Dreissena polymorpha</name>
    <name type="common">Zebra mussel</name>
    <name type="synonym">Mytilus polymorpha</name>
    <dbReference type="NCBI Taxonomy" id="45954"/>
    <lineage>
        <taxon>Eukaryota</taxon>
        <taxon>Metazoa</taxon>
        <taxon>Spiralia</taxon>
        <taxon>Lophotrochozoa</taxon>
        <taxon>Mollusca</taxon>
        <taxon>Bivalvia</taxon>
        <taxon>Autobranchia</taxon>
        <taxon>Heteroconchia</taxon>
        <taxon>Euheterodonta</taxon>
        <taxon>Imparidentia</taxon>
        <taxon>Neoheterodontei</taxon>
        <taxon>Myida</taxon>
        <taxon>Dreissenoidea</taxon>
        <taxon>Dreissenidae</taxon>
        <taxon>Dreissena</taxon>
    </lineage>
</organism>
<sequence>MRQRRKGLAPPRLQTLSQGWNQCYPQHHTTSGCLILEKGPCCYNSGLDSMGKLPSPCGLWRLRKGKMPLISKKFSQYTIQTRDPCR</sequence>
<dbReference type="Proteomes" id="UP000828390">
    <property type="component" value="Unassembled WGS sequence"/>
</dbReference>
<accession>A0A9D4DI14</accession>
<comment type="caution">
    <text evidence="1">The sequence shown here is derived from an EMBL/GenBank/DDBJ whole genome shotgun (WGS) entry which is preliminary data.</text>
</comment>
<gene>
    <name evidence="1" type="ORF">DPMN_183804</name>
</gene>
<reference evidence="1" key="1">
    <citation type="journal article" date="2019" name="bioRxiv">
        <title>The Genome of the Zebra Mussel, Dreissena polymorpha: A Resource for Invasive Species Research.</title>
        <authorList>
            <person name="McCartney M.A."/>
            <person name="Auch B."/>
            <person name="Kono T."/>
            <person name="Mallez S."/>
            <person name="Zhang Y."/>
            <person name="Obille A."/>
            <person name="Becker A."/>
            <person name="Abrahante J.E."/>
            <person name="Garbe J."/>
            <person name="Badalamenti J.P."/>
            <person name="Herman A."/>
            <person name="Mangelson H."/>
            <person name="Liachko I."/>
            <person name="Sullivan S."/>
            <person name="Sone E.D."/>
            <person name="Koren S."/>
            <person name="Silverstein K.A.T."/>
            <person name="Beckman K.B."/>
            <person name="Gohl D.M."/>
        </authorList>
    </citation>
    <scope>NUCLEOTIDE SEQUENCE</scope>
    <source>
        <strain evidence="1">Duluth1</strain>
        <tissue evidence="1">Whole animal</tissue>
    </source>
</reference>